<dbReference type="GO" id="GO:0003700">
    <property type="term" value="F:DNA-binding transcription factor activity"/>
    <property type="evidence" value="ECO:0000318"/>
    <property type="project" value="GO_Central"/>
</dbReference>
<dbReference type="GO" id="GO:0005634">
    <property type="term" value="C:nucleus"/>
    <property type="evidence" value="ECO:0000318"/>
    <property type="project" value="GO_Central"/>
</dbReference>
<dbReference type="InterPro" id="IPR050913">
    <property type="entry name" value="AP2/ERF_ERF"/>
</dbReference>
<comment type="subcellular location">
    <subcellularLocation>
        <location evidence="1">Nucleus</location>
    </subcellularLocation>
</comment>
<keyword evidence="3" id="KW-0238">DNA-binding</keyword>
<dbReference type="InterPro" id="IPR001471">
    <property type="entry name" value="AP2/ERF_dom"/>
</dbReference>
<dbReference type="EMBL" id="KI632289">
    <property type="protein sequence ID" value="EYU19616.1"/>
    <property type="molecule type" value="Genomic_DNA"/>
</dbReference>
<feature type="domain" description="AP2/ERF" evidence="7">
    <location>
        <begin position="113"/>
        <end position="150"/>
    </location>
</feature>
<name>A0A022PV02_ERYGU</name>
<keyword evidence="4" id="KW-0804">Transcription</keyword>
<dbReference type="eggNOG" id="ENOG502R7AV">
    <property type="taxonomic scope" value="Eukaryota"/>
</dbReference>
<proteinExistence type="predicted"/>
<feature type="compositionally biased region" description="Low complexity" evidence="6">
    <location>
        <begin position="183"/>
        <end position="195"/>
    </location>
</feature>
<evidence type="ECO:0000313" key="9">
    <source>
        <dbReference type="Proteomes" id="UP000030748"/>
    </source>
</evidence>
<keyword evidence="9" id="KW-1185">Reference proteome</keyword>
<evidence type="ECO:0000313" key="8">
    <source>
        <dbReference type="EMBL" id="EYU19616.1"/>
    </source>
</evidence>
<dbReference type="PANTHER" id="PTHR31194:SF140">
    <property type="entry name" value="ETHYLENE-RESPONSIVE TRANSCRIPTION FACTOR CRF2"/>
    <property type="match status" value="1"/>
</dbReference>
<feature type="compositionally biased region" description="Polar residues" evidence="6">
    <location>
        <begin position="140"/>
        <end position="157"/>
    </location>
</feature>
<organism evidence="8 9">
    <name type="scientific">Erythranthe guttata</name>
    <name type="common">Yellow monkey flower</name>
    <name type="synonym">Mimulus guttatus</name>
    <dbReference type="NCBI Taxonomy" id="4155"/>
    <lineage>
        <taxon>Eukaryota</taxon>
        <taxon>Viridiplantae</taxon>
        <taxon>Streptophyta</taxon>
        <taxon>Embryophyta</taxon>
        <taxon>Tracheophyta</taxon>
        <taxon>Spermatophyta</taxon>
        <taxon>Magnoliopsida</taxon>
        <taxon>eudicotyledons</taxon>
        <taxon>Gunneridae</taxon>
        <taxon>Pentapetalae</taxon>
        <taxon>asterids</taxon>
        <taxon>lamiids</taxon>
        <taxon>Lamiales</taxon>
        <taxon>Phrymaceae</taxon>
        <taxon>Erythranthe</taxon>
    </lineage>
</organism>
<feature type="compositionally biased region" description="Basic and acidic residues" evidence="6">
    <location>
        <begin position="197"/>
        <end position="212"/>
    </location>
</feature>
<evidence type="ECO:0000256" key="5">
    <source>
        <dbReference type="ARBA" id="ARBA00023242"/>
    </source>
</evidence>
<reference evidence="8 9" key="1">
    <citation type="journal article" date="2013" name="Proc. Natl. Acad. Sci. U.S.A.">
        <title>Fine-scale variation in meiotic recombination in Mimulus inferred from population shotgun sequencing.</title>
        <authorList>
            <person name="Hellsten U."/>
            <person name="Wright K.M."/>
            <person name="Jenkins J."/>
            <person name="Shu S."/>
            <person name="Yuan Y."/>
            <person name="Wessler S.R."/>
            <person name="Schmutz J."/>
            <person name="Willis J.H."/>
            <person name="Rokhsar D.S."/>
        </authorList>
    </citation>
    <scope>NUCLEOTIDE SEQUENCE [LARGE SCALE GENOMIC DNA]</scope>
    <source>
        <strain evidence="9">cv. DUN x IM62</strain>
    </source>
</reference>
<keyword evidence="5" id="KW-0539">Nucleus</keyword>
<keyword evidence="2" id="KW-0805">Transcription regulation</keyword>
<evidence type="ECO:0000256" key="6">
    <source>
        <dbReference type="SAM" id="MobiDB-lite"/>
    </source>
</evidence>
<protein>
    <recommendedName>
        <fullName evidence="7">AP2/ERF domain-containing protein</fullName>
    </recommendedName>
</protein>
<dbReference type="Proteomes" id="UP000030748">
    <property type="component" value="Unassembled WGS sequence"/>
</dbReference>
<dbReference type="AlphaFoldDB" id="A0A022PV02"/>
<feature type="region of interest" description="Disordered" evidence="6">
    <location>
        <begin position="140"/>
        <end position="219"/>
    </location>
</feature>
<sequence length="340" mass="37331">MDRIVCSVKYTEHEEIIKKLIKPPPPKQKEIAESASRPRRVRISVTDPDATDSSGDENDDVDFPRRRVKRFVSEIRMEVSSATNRAAAEVVVLQPKPKLMKAVAAAANGGCRKFRGVRQRPWAAMVYDTAAIKIRGPDAQTNFTVPSPENHVTSVSGYDSGDESRNVVSSPTSVLRFRSSVASGENSGESRSGSGHESGKEDHAIDSKHDIGKPVYPVGPVQDPVRLVDEFQGETNTVPNYSSDFLPMDIPFLDDFFNFEAQDHALFLDLPPPPSCSGSGNFVDSTMAISSLDDLLLDNSFAELDLGEFKDTCQDFGSFEVDGFFQDMPDFASVDPMFVP</sequence>
<evidence type="ECO:0000256" key="4">
    <source>
        <dbReference type="ARBA" id="ARBA00023163"/>
    </source>
</evidence>
<dbReference type="STRING" id="4155.A0A022PV02"/>
<evidence type="ECO:0000259" key="7">
    <source>
        <dbReference type="SMART" id="SM00380"/>
    </source>
</evidence>
<evidence type="ECO:0000256" key="2">
    <source>
        <dbReference type="ARBA" id="ARBA00023015"/>
    </source>
</evidence>
<evidence type="ECO:0000256" key="1">
    <source>
        <dbReference type="ARBA" id="ARBA00004123"/>
    </source>
</evidence>
<dbReference type="PANTHER" id="PTHR31194">
    <property type="entry name" value="SHN SHINE , DNA BINDING / TRANSCRIPTION FACTOR"/>
    <property type="match status" value="1"/>
</dbReference>
<feature type="region of interest" description="Disordered" evidence="6">
    <location>
        <begin position="19"/>
        <end position="62"/>
    </location>
</feature>
<dbReference type="SMART" id="SM00380">
    <property type="entry name" value="AP2"/>
    <property type="match status" value="1"/>
</dbReference>
<evidence type="ECO:0000256" key="3">
    <source>
        <dbReference type="ARBA" id="ARBA00023125"/>
    </source>
</evidence>
<accession>A0A022PV02</accession>
<dbReference type="GO" id="GO:0000976">
    <property type="term" value="F:transcription cis-regulatory region binding"/>
    <property type="evidence" value="ECO:0000318"/>
    <property type="project" value="GO_Central"/>
</dbReference>
<gene>
    <name evidence="8" type="ORF">MIMGU_mgv1a009492mg</name>
</gene>